<keyword evidence="3" id="KW-1185">Reference proteome</keyword>
<dbReference type="HOGENOM" id="CLU_1138130_0_0_1"/>
<dbReference type="Proteomes" id="UP000007115">
    <property type="component" value="Unassembled WGS sequence"/>
</dbReference>
<protein>
    <submittedName>
        <fullName evidence="2">Uncharacterized protein</fullName>
    </submittedName>
</protein>
<evidence type="ECO:0000313" key="3">
    <source>
        <dbReference type="Proteomes" id="UP000007115"/>
    </source>
</evidence>
<gene>
    <name evidence="2" type="ORF">TRIVIDRAFT_200963</name>
</gene>
<evidence type="ECO:0000313" key="2">
    <source>
        <dbReference type="EMBL" id="EHK22668.1"/>
    </source>
</evidence>
<organism evidence="2 3">
    <name type="scientific">Hypocrea virens (strain Gv29-8 / FGSC 10586)</name>
    <name type="common">Gliocladium virens</name>
    <name type="synonym">Trichoderma virens</name>
    <dbReference type="NCBI Taxonomy" id="413071"/>
    <lineage>
        <taxon>Eukaryota</taxon>
        <taxon>Fungi</taxon>
        <taxon>Dikarya</taxon>
        <taxon>Ascomycota</taxon>
        <taxon>Pezizomycotina</taxon>
        <taxon>Sordariomycetes</taxon>
        <taxon>Hypocreomycetidae</taxon>
        <taxon>Hypocreales</taxon>
        <taxon>Hypocreaceae</taxon>
        <taxon>Trichoderma</taxon>
    </lineage>
</organism>
<dbReference type="AlphaFoldDB" id="G9MRE6"/>
<reference evidence="2 3" key="1">
    <citation type="journal article" date="2011" name="Genome Biol.">
        <title>Comparative genome sequence analysis underscores mycoparasitism as the ancestral life style of Trichoderma.</title>
        <authorList>
            <person name="Kubicek C.P."/>
            <person name="Herrera-Estrella A."/>
            <person name="Seidl-Seiboth V."/>
            <person name="Martinez D.A."/>
            <person name="Druzhinina I.S."/>
            <person name="Thon M."/>
            <person name="Zeilinger S."/>
            <person name="Casas-Flores S."/>
            <person name="Horwitz B.A."/>
            <person name="Mukherjee P.K."/>
            <person name="Mukherjee M."/>
            <person name="Kredics L."/>
            <person name="Alcaraz L.D."/>
            <person name="Aerts A."/>
            <person name="Antal Z."/>
            <person name="Atanasova L."/>
            <person name="Cervantes-Badillo M.G."/>
            <person name="Challacombe J."/>
            <person name="Chertkov O."/>
            <person name="McCluskey K."/>
            <person name="Coulpier F."/>
            <person name="Deshpande N."/>
            <person name="von Doehren H."/>
            <person name="Ebbole D.J."/>
            <person name="Esquivel-Naranjo E.U."/>
            <person name="Fekete E."/>
            <person name="Flipphi M."/>
            <person name="Glaser F."/>
            <person name="Gomez-Rodriguez E.Y."/>
            <person name="Gruber S."/>
            <person name="Han C."/>
            <person name="Henrissat B."/>
            <person name="Hermosa R."/>
            <person name="Hernandez-Onate M."/>
            <person name="Karaffa L."/>
            <person name="Kosti I."/>
            <person name="Le Crom S."/>
            <person name="Lindquist E."/>
            <person name="Lucas S."/>
            <person name="Luebeck M."/>
            <person name="Luebeck P.S."/>
            <person name="Margeot A."/>
            <person name="Metz B."/>
            <person name="Misra M."/>
            <person name="Nevalainen H."/>
            <person name="Omann M."/>
            <person name="Packer N."/>
            <person name="Perrone G."/>
            <person name="Uresti-Rivera E.E."/>
            <person name="Salamov A."/>
            <person name="Schmoll M."/>
            <person name="Seiboth B."/>
            <person name="Shapiro H."/>
            <person name="Sukno S."/>
            <person name="Tamayo-Ramos J.A."/>
            <person name="Tisch D."/>
            <person name="Wiest A."/>
            <person name="Wilkinson H.H."/>
            <person name="Zhang M."/>
            <person name="Coutinho P.M."/>
            <person name="Kenerley C.M."/>
            <person name="Monte E."/>
            <person name="Baker S.E."/>
            <person name="Grigoriev I.V."/>
        </authorList>
    </citation>
    <scope>NUCLEOTIDE SEQUENCE [LARGE SCALE GENOMIC DNA]</scope>
    <source>
        <strain evidence="3">Gv29-8 / FGSC 10586</strain>
    </source>
</reference>
<dbReference type="VEuPathDB" id="FungiDB:TRIVIDRAFT_200963"/>
<accession>G9MRE6</accession>
<sequence length="244" mass="26559">MPVIYQLPTAWLRSKGRAEMNIWNMNQAMMASCRDQGSSSLIAVESYTVTRIRTVSLLWASYCAPHSVLQGVAVAFNCEGRQSCTSTHSYGSSMHWPGPTLNMANAFIVYPASKDSERATASCTLAAGVFCSDPWRRKGHGPAGEIIHPGQPEHGESCNTIDAATELQTDRSLVTQMNPRRMQFTKKHGQGDTTPANCSVGADRQKATNRSKPVEPMSKAELKQNYAALLSASLSATLKILGRH</sequence>
<dbReference type="InParanoid" id="G9MRE6"/>
<dbReference type="GeneID" id="25790117"/>
<feature type="region of interest" description="Disordered" evidence="1">
    <location>
        <begin position="185"/>
        <end position="218"/>
    </location>
</feature>
<proteinExistence type="predicted"/>
<comment type="caution">
    <text evidence="2">The sequence shown here is derived from an EMBL/GenBank/DDBJ whole genome shotgun (WGS) entry which is preliminary data.</text>
</comment>
<dbReference type="EMBL" id="ABDF02000006">
    <property type="protein sequence ID" value="EHK22668.1"/>
    <property type="molecule type" value="Genomic_DNA"/>
</dbReference>
<evidence type="ECO:0000256" key="1">
    <source>
        <dbReference type="SAM" id="MobiDB-lite"/>
    </source>
</evidence>
<name>G9MRE6_HYPVG</name>
<dbReference type="RefSeq" id="XP_013956882.1">
    <property type="nucleotide sequence ID" value="XM_014101407.1"/>
</dbReference>